<dbReference type="InterPro" id="IPR027417">
    <property type="entry name" value="P-loop_NTPase"/>
</dbReference>
<proteinExistence type="inferred from homology"/>
<evidence type="ECO:0000256" key="4">
    <source>
        <dbReference type="ARBA" id="ARBA00023004"/>
    </source>
</evidence>
<dbReference type="GO" id="GO:0016226">
    <property type="term" value="P:iron-sulfur cluster assembly"/>
    <property type="evidence" value="ECO:0007669"/>
    <property type="project" value="InterPro"/>
</dbReference>
<dbReference type="AlphaFoldDB" id="A0A844M0C9"/>
<evidence type="ECO:0000313" key="9">
    <source>
        <dbReference type="EMBL" id="MUG32234.1"/>
    </source>
</evidence>
<feature type="binding site" evidence="7">
    <location>
        <begin position="175"/>
        <end position="182"/>
    </location>
    <ligand>
        <name>ATP</name>
        <dbReference type="ChEBI" id="CHEBI:30616"/>
    </ligand>
</feature>
<comment type="caution">
    <text evidence="9">The sequence shown here is derived from an EMBL/GenBank/DDBJ whole genome shotgun (WGS) entry which is preliminary data.</text>
</comment>
<keyword evidence="1 7" id="KW-0479">Metal-binding</keyword>
<dbReference type="Gene3D" id="3.40.50.300">
    <property type="entry name" value="P-loop containing nucleotide triphosphate hydrolases"/>
    <property type="match status" value="1"/>
</dbReference>
<dbReference type="InterPro" id="IPR000808">
    <property type="entry name" value="Mrp-like_CS"/>
</dbReference>
<dbReference type="GO" id="GO:0016887">
    <property type="term" value="F:ATP hydrolysis activity"/>
    <property type="evidence" value="ECO:0007669"/>
    <property type="project" value="UniProtKB-UniRule"/>
</dbReference>
<dbReference type="GO" id="GO:0140663">
    <property type="term" value="F:ATP-dependent FeS chaperone activity"/>
    <property type="evidence" value="ECO:0007669"/>
    <property type="project" value="InterPro"/>
</dbReference>
<keyword evidence="10" id="KW-1185">Reference proteome</keyword>
<evidence type="ECO:0000256" key="3">
    <source>
        <dbReference type="ARBA" id="ARBA00022840"/>
    </source>
</evidence>
<feature type="region of interest" description="Disordered" evidence="8">
    <location>
        <begin position="92"/>
        <end position="156"/>
    </location>
</feature>
<dbReference type="HAMAP" id="MF_02040">
    <property type="entry name" value="Mrp_NBP35"/>
    <property type="match status" value="1"/>
</dbReference>
<organism evidence="9 10">
    <name type="scientific">Psychrobacter sanguinis</name>
    <dbReference type="NCBI Taxonomy" id="861445"/>
    <lineage>
        <taxon>Bacteria</taxon>
        <taxon>Pseudomonadati</taxon>
        <taxon>Pseudomonadota</taxon>
        <taxon>Gammaproteobacteria</taxon>
        <taxon>Moraxellales</taxon>
        <taxon>Moraxellaceae</taxon>
        <taxon>Psychrobacter</taxon>
    </lineage>
</organism>
<dbReference type="EMBL" id="WFKQ01000003">
    <property type="protein sequence ID" value="MUG32234.1"/>
    <property type="molecule type" value="Genomic_DNA"/>
</dbReference>
<dbReference type="SUPFAM" id="SSF52540">
    <property type="entry name" value="P-loop containing nucleoside triphosphate hydrolases"/>
    <property type="match status" value="1"/>
</dbReference>
<comment type="similarity">
    <text evidence="6 7">Belongs to the Mrp/NBP35 ATP-binding proteins family.</text>
</comment>
<evidence type="ECO:0000256" key="2">
    <source>
        <dbReference type="ARBA" id="ARBA00022741"/>
    </source>
</evidence>
<dbReference type="OrthoDB" id="9809679at2"/>
<dbReference type="GO" id="GO:0005524">
    <property type="term" value="F:ATP binding"/>
    <property type="evidence" value="ECO:0007669"/>
    <property type="project" value="UniProtKB-UniRule"/>
</dbReference>
<sequence>MFNFIKKSMAKNDKNSEKSLQSEQLFAVANQVLQDHSAGGQDNKVTAIKQYGDSVTLDLRLNADADPEEVHRQLGLALQNYGINEVNLNVSLPAKPKTSPSSHSHATSTQAPSMTSDDMPAFASTKGGAKTLPKTVNAAAPKSQTDEPPITKRAPLQSSLQPHPRIKHILVVASGKGGVGKSTTTVNIALALQKLGNKVGILDADIYGPSMPSMLGVEGVKPQLENEQFVPVEAHGLAMLSIGSLLDGDNTPVAWRGPKATGALMQLFNQTNWPMLDYLVIDMPPGTGDIQLTLAQRIPVTGAVIVTTPQHIALMDAQKGIEMFNKTSIPVIGVVENMALHTCSNCGHTEAIFGAGGGETISEAYQVPLLGQLPLASTIRAQADKGEPSVIANQGDGDDYAHFYVEIAQKIEANIAKFAKQRNDGRIF</sequence>
<dbReference type="PANTHER" id="PTHR42961">
    <property type="entry name" value="IRON-SULFUR PROTEIN NUBPL"/>
    <property type="match status" value="1"/>
</dbReference>
<evidence type="ECO:0000256" key="7">
    <source>
        <dbReference type="HAMAP-Rule" id="MF_02040"/>
    </source>
</evidence>
<reference evidence="9 10" key="1">
    <citation type="journal article" date="2019" name="PLoS ONE">
        <title>Pup mortality in New Zealand sea lions (Phocarctos hookeri) at Enderby Island, Auckland Islands, 2013-18.</title>
        <authorList>
            <person name="Michael S.A."/>
            <person name="Hayman D.T.S."/>
            <person name="Gray R."/>
            <person name="Zhang J."/>
            <person name="Rogers L."/>
            <person name="Roe W.D."/>
        </authorList>
    </citation>
    <scope>NUCLEOTIDE SEQUENCE [LARGE SCALE GENOMIC DNA]</scope>
    <source>
        <strain evidence="9 10">SM868</strain>
    </source>
</reference>
<dbReference type="GO" id="GO:0046872">
    <property type="term" value="F:metal ion binding"/>
    <property type="evidence" value="ECO:0007669"/>
    <property type="project" value="UniProtKB-KW"/>
</dbReference>
<dbReference type="PANTHER" id="PTHR42961:SF2">
    <property type="entry name" value="IRON-SULFUR PROTEIN NUBPL"/>
    <property type="match status" value="1"/>
</dbReference>
<keyword evidence="5 7" id="KW-0411">Iron-sulfur</keyword>
<evidence type="ECO:0000256" key="8">
    <source>
        <dbReference type="SAM" id="MobiDB-lite"/>
    </source>
</evidence>
<keyword evidence="4 7" id="KW-0408">Iron</keyword>
<comment type="function">
    <text evidence="7">Binds and transfers iron-sulfur (Fe-S) clusters to target apoproteins. Can hydrolyze ATP.</text>
</comment>
<dbReference type="Proteomes" id="UP000442109">
    <property type="component" value="Unassembled WGS sequence"/>
</dbReference>
<dbReference type="GO" id="GO:0051539">
    <property type="term" value="F:4 iron, 4 sulfur cluster binding"/>
    <property type="evidence" value="ECO:0007669"/>
    <property type="project" value="TreeGrafter"/>
</dbReference>
<dbReference type="NCBIfam" id="NF008669">
    <property type="entry name" value="PRK11670.1"/>
    <property type="match status" value="1"/>
</dbReference>
<dbReference type="RefSeq" id="WP_155587060.1">
    <property type="nucleotide sequence ID" value="NZ_WFKQ01000003.1"/>
</dbReference>
<dbReference type="InterPro" id="IPR033756">
    <property type="entry name" value="YlxH/NBP35"/>
</dbReference>
<dbReference type="CDD" id="cd02037">
    <property type="entry name" value="Mrp_NBP35"/>
    <property type="match status" value="1"/>
</dbReference>
<comment type="subunit">
    <text evidence="7">Homodimer.</text>
</comment>
<protein>
    <recommendedName>
        <fullName evidence="7">Iron-sulfur cluster carrier protein</fullName>
    </recommendedName>
</protein>
<feature type="compositionally biased region" description="Low complexity" evidence="8">
    <location>
        <begin position="93"/>
        <end position="113"/>
    </location>
</feature>
<gene>
    <name evidence="9" type="primary">apbC</name>
    <name evidence="9" type="ORF">GB996_05445</name>
</gene>
<dbReference type="InterPro" id="IPR044304">
    <property type="entry name" value="NUBPL-like"/>
</dbReference>
<keyword evidence="7" id="KW-0378">Hydrolase</keyword>
<keyword evidence="2 7" id="KW-0547">Nucleotide-binding</keyword>
<dbReference type="InterPro" id="IPR019591">
    <property type="entry name" value="Mrp/NBP35_ATP-bd"/>
</dbReference>
<keyword evidence="3 7" id="KW-0067">ATP-binding</keyword>
<accession>A0A844M0C9</accession>
<evidence type="ECO:0000256" key="5">
    <source>
        <dbReference type="ARBA" id="ARBA00023014"/>
    </source>
</evidence>
<name>A0A844M0C9_9GAMM</name>
<evidence type="ECO:0000256" key="6">
    <source>
        <dbReference type="ARBA" id="ARBA00024036"/>
    </source>
</evidence>
<dbReference type="Pfam" id="PF10609">
    <property type="entry name" value="ParA"/>
    <property type="match status" value="1"/>
</dbReference>
<dbReference type="FunFam" id="3.40.50.300:FF:000418">
    <property type="entry name" value="Iron-sulfur cluster carrier protein"/>
    <property type="match status" value="1"/>
</dbReference>
<evidence type="ECO:0000313" key="10">
    <source>
        <dbReference type="Proteomes" id="UP000442109"/>
    </source>
</evidence>
<evidence type="ECO:0000256" key="1">
    <source>
        <dbReference type="ARBA" id="ARBA00022723"/>
    </source>
</evidence>
<dbReference type="PROSITE" id="PS01215">
    <property type="entry name" value="MRP"/>
    <property type="match status" value="1"/>
</dbReference>
<dbReference type="GO" id="GO:0005829">
    <property type="term" value="C:cytosol"/>
    <property type="evidence" value="ECO:0007669"/>
    <property type="project" value="TreeGrafter"/>
</dbReference>